<feature type="compositionally biased region" description="Basic and acidic residues" evidence="1">
    <location>
        <begin position="72"/>
        <end position="101"/>
    </location>
</feature>
<proteinExistence type="predicted"/>
<protein>
    <recommendedName>
        <fullName evidence="4">Stc1 domain-containing protein</fullName>
    </recommendedName>
</protein>
<evidence type="ECO:0000313" key="2">
    <source>
        <dbReference type="EMBL" id="WZH42920.1"/>
    </source>
</evidence>
<dbReference type="EMBL" id="CP151261">
    <property type="protein sequence ID" value="WZH42920.1"/>
    <property type="molecule type" value="Genomic_DNA"/>
</dbReference>
<evidence type="ECO:0000256" key="1">
    <source>
        <dbReference type="SAM" id="MobiDB-lite"/>
    </source>
</evidence>
<sequence>MCEQLTMWRLCTGCKQRKNKVICNINCNKVSIYKLGTCPNGMSYREISENVECSDCYTRRTEDLEADRKRRFKEAWPDPVKEPEEKSEEFSEGKSELHSEVTEDEDIVIV</sequence>
<evidence type="ECO:0000313" key="3">
    <source>
        <dbReference type="Proteomes" id="UP001489902"/>
    </source>
</evidence>
<reference evidence="2 3" key="1">
    <citation type="submission" date="2024-04" db="EMBL/GenBank/DDBJ databases">
        <title>Complete genome sequence of Fusarium acuminatum.</title>
        <authorList>
            <person name="Lan B."/>
        </authorList>
    </citation>
    <scope>NUCLEOTIDE SEQUENCE [LARGE SCALE GENOMIC DNA]</scope>
    <source>
        <strain evidence="2">1A</strain>
    </source>
</reference>
<organism evidence="2 3">
    <name type="scientific">Fusarium acuminatum</name>
    <dbReference type="NCBI Taxonomy" id="5515"/>
    <lineage>
        <taxon>Eukaryota</taxon>
        <taxon>Fungi</taxon>
        <taxon>Dikarya</taxon>
        <taxon>Ascomycota</taxon>
        <taxon>Pezizomycotina</taxon>
        <taxon>Sordariomycetes</taxon>
        <taxon>Hypocreomycetidae</taxon>
        <taxon>Hypocreales</taxon>
        <taxon>Nectriaceae</taxon>
        <taxon>Fusarium</taxon>
        <taxon>Fusarium tricinctum species complex</taxon>
    </lineage>
</organism>
<keyword evidence="3" id="KW-1185">Reference proteome</keyword>
<gene>
    <name evidence="2" type="ORF">QYS62_003918</name>
</gene>
<accession>A0ABZ2WR71</accession>
<dbReference type="Proteomes" id="UP001489902">
    <property type="component" value="Chromosome 2"/>
</dbReference>
<name>A0ABZ2WR71_9HYPO</name>
<feature type="region of interest" description="Disordered" evidence="1">
    <location>
        <begin position="72"/>
        <end position="110"/>
    </location>
</feature>
<evidence type="ECO:0008006" key="4">
    <source>
        <dbReference type="Google" id="ProtNLM"/>
    </source>
</evidence>